<gene>
    <name evidence="3" type="ORF">BGZ95_002224</name>
</gene>
<feature type="compositionally biased region" description="Acidic residues" evidence="1">
    <location>
        <begin position="187"/>
        <end position="222"/>
    </location>
</feature>
<evidence type="ECO:0000313" key="4">
    <source>
        <dbReference type="Proteomes" id="UP001194580"/>
    </source>
</evidence>
<protein>
    <submittedName>
        <fullName evidence="3">Uncharacterized protein</fullName>
    </submittedName>
</protein>
<feature type="signal peptide" evidence="2">
    <location>
        <begin position="1"/>
        <end position="20"/>
    </location>
</feature>
<sequence>MKVILITLVGLSTALSSVHGSAAAAGPAKPQPTGLTPQQAQALVMQLASPFVNLPGLGLQAAADLGIAQATSLVEQHLADNADAEVDADTDAEEEDEVTAAGGGEGAKKTGFSAKDVKRLQAASAAAKANEMPLLTLQDGMDCSDVCIKNQGELPASMVADPAETDADIEEDDPAAPASGTPGGAGDTDEDGAEEEEDDAEDDTEGDEEEGATAADQDEDDASSPSSGIINRLWKKAKRAVAPATAPAAAAAKKAPTKTPIETNENENDDDNDDDNESQDTDSTPAPNANPKPATGAAQDNFAAPSAPAAGTAQKKVLSESELHAKVASCVKTCLLNRAKEITPEDLDERRAKMEALLRKQEL</sequence>
<name>A0AAD4D7Y6_9FUNG</name>
<feature type="region of interest" description="Disordered" evidence="1">
    <location>
        <begin position="165"/>
        <end position="318"/>
    </location>
</feature>
<feature type="compositionally biased region" description="Low complexity" evidence="1">
    <location>
        <begin position="240"/>
        <end position="263"/>
    </location>
</feature>
<keyword evidence="2" id="KW-0732">Signal</keyword>
<proteinExistence type="predicted"/>
<accession>A0AAD4D7Y6</accession>
<evidence type="ECO:0000313" key="3">
    <source>
        <dbReference type="EMBL" id="KAG0269028.1"/>
    </source>
</evidence>
<feature type="chain" id="PRO_5042195980" evidence="2">
    <location>
        <begin position="21"/>
        <end position="363"/>
    </location>
</feature>
<organism evidence="3 4">
    <name type="scientific">Linnemannia exigua</name>
    <dbReference type="NCBI Taxonomy" id="604196"/>
    <lineage>
        <taxon>Eukaryota</taxon>
        <taxon>Fungi</taxon>
        <taxon>Fungi incertae sedis</taxon>
        <taxon>Mucoromycota</taxon>
        <taxon>Mortierellomycotina</taxon>
        <taxon>Mortierellomycetes</taxon>
        <taxon>Mortierellales</taxon>
        <taxon>Mortierellaceae</taxon>
        <taxon>Linnemannia</taxon>
    </lineage>
</organism>
<dbReference type="AlphaFoldDB" id="A0AAD4D7Y6"/>
<evidence type="ECO:0000256" key="2">
    <source>
        <dbReference type="SAM" id="SignalP"/>
    </source>
</evidence>
<feature type="region of interest" description="Disordered" evidence="1">
    <location>
        <begin position="84"/>
        <end position="110"/>
    </location>
</feature>
<dbReference type="Proteomes" id="UP001194580">
    <property type="component" value="Unassembled WGS sequence"/>
</dbReference>
<feature type="compositionally biased region" description="Acidic residues" evidence="1">
    <location>
        <begin position="264"/>
        <end position="280"/>
    </location>
</feature>
<keyword evidence="4" id="KW-1185">Reference proteome</keyword>
<comment type="caution">
    <text evidence="3">The sequence shown here is derived from an EMBL/GenBank/DDBJ whole genome shotgun (WGS) entry which is preliminary data.</text>
</comment>
<evidence type="ECO:0000256" key="1">
    <source>
        <dbReference type="SAM" id="MobiDB-lite"/>
    </source>
</evidence>
<feature type="compositionally biased region" description="Acidic residues" evidence="1">
    <location>
        <begin position="84"/>
        <end position="98"/>
    </location>
</feature>
<reference evidence="3" key="1">
    <citation type="journal article" date="2020" name="Fungal Divers.">
        <title>Resolving the Mortierellaceae phylogeny through synthesis of multi-gene phylogenetics and phylogenomics.</title>
        <authorList>
            <person name="Vandepol N."/>
            <person name="Liber J."/>
            <person name="Desiro A."/>
            <person name="Na H."/>
            <person name="Kennedy M."/>
            <person name="Barry K."/>
            <person name="Grigoriev I.V."/>
            <person name="Miller A.N."/>
            <person name="O'Donnell K."/>
            <person name="Stajich J.E."/>
            <person name="Bonito G."/>
        </authorList>
    </citation>
    <scope>NUCLEOTIDE SEQUENCE</scope>
    <source>
        <strain evidence="3">NRRL 28262</strain>
    </source>
</reference>
<feature type="compositionally biased region" description="Acidic residues" evidence="1">
    <location>
        <begin position="165"/>
        <end position="174"/>
    </location>
</feature>
<feature type="compositionally biased region" description="Low complexity" evidence="1">
    <location>
        <begin position="281"/>
        <end position="313"/>
    </location>
</feature>
<dbReference type="EMBL" id="JAAAIL010001462">
    <property type="protein sequence ID" value="KAG0269028.1"/>
    <property type="molecule type" value="Genomic_DNA"/>
</dbReference>